<protein>
    <submittedName>
        <fullName evidence="4">Short-chain-enoyl-CoA hydratase</fullName>
        <ecNumber evidence="4">4.2.1.150</ecNumber>
    </submittedName>
</protein>
<dbReference type="AlphaFoldDB" id="A0A645CKM8"/>
<dbReference type="CDD" id="cd06558">
    <property type="entry name" value="crotonase-like"/>
    <property type="match status" value="1"/>
</dbReference>
<gene>
    <name evidence="4" type="primary">crt_30</name>
    <name evidence="4" type="ORF">SDC9_124461</name>
</gene>
<reference evidence="4" key="1">
    <citation type="submission" date="2019-08" db="EMBL/GenBank/DDBJ databases">
        <authorList>
            <person name="Kucharzyk K."/>
            <person name="Murdoch R.W."/>
            <person name="Higgins S."/>
            <person name="Loffler F."/>
        </authorList>
    </citation>
    <scope>NUCLEOTIDE SEQUENCE</scope>
</reference>
<comment type="caution">
    <text evidence="4">The sequence shown here is derived from an EMBL/GenBank/DDBJ whole genome shotgun (WGS) entry which is preliminary data.</text>
</comment>
<dbReference type="InterPro" id="IPR001753">
    <property type="entry name" value="Enoyl-CoA_hydra/iso"/>
</dbReference>
<dbReference type="InterPro" id="IPR014748">
    <property type="entry name" value="Enoyl-CoA_hydra_C"/>
</dbReference>
<dbReference type="Pfam" id="PF00378">
    <property type="entry name" value="ECH_1"/>
    <property type="match status" value="1"/>
</dbReference>
<dbReference type="PANTHER" id="PTHR11941">
    <property type="entry name" value="ENOYL-COA HYDRATASE-RELATED"/>
    <property type="match status" value="1"/>
</dbReference>
<accession>A0A645CKM8</accession>
<keyword evidence="3 4" id="KW-0456">Lyase</keyword>
<sequence>MAIEYVADNGIATITINRPSKLNTLTLEMYKDLGDAFQRAADDPCAAVCILTGAGEKAFCVGADLTESIPYLADGHYIDEWDAAHLKHIKMHKPVIAAVNGMCMGGGFEIMLGTDIRVASSTAKFALPEVSLGIVPAGGTLTRLARQIPYAYAMEAILTGRKLTADEALRFGILNYVVPPEQVMDKAVELAQMFLKLSTTAVQTAKEAVLKLWDMQIDQAFDTESMLGYKAFTSADAKEGLSSFYEKRPANFPSRAWEK</sequence>
<dbReference type="PROSITE" id="PS00166">
    <property type="entry name" value="ENOYL_COA_HYDRATASE"/>
    <property type="match status" value="1"/>
</dbReference>
<organism evidence="4">
    <name type="scientific">bioreactor metagenome</name>
    <dbReference type="NCBI Taxonomy" id="1076179"/>
    <lineage>
        <taxon>unclassified sequences</taxon>
        <taxon>metagenomes</taxon>
        <taxon>ecological metagenomes</taxon>
    </lineage>
</organism>
<dbReference type="InterPro" id="IPR029045">
    <property type="entry name" value="ClpP/crotonase-like_dom_sf"/>
</dbReference>
<name>A0A645CKM8_9ZZZZ</name>
<dbReference type="SUPFAM" id="SSF52096">
    <property type="entry name" value="ClpP/crotonase"/>
    <property type="match status" value="1"/>
</dbReference>
<evidence type="ECO:0000256" key="3">
    <source>
        <dbReference type="ARBA" id="ARBA00023239"/>
    </source>
</evidence>
<evidence type="ECO:0000256" key="2">
    <source>
        <dbReference type="ARBA" id="ARBA00023098"/>
    </source>
</evidence>
<comment type="similarity">
    <text evidence="1">Belongs to the enoyl-CoA hydratase/isomerase family.</text>
</comment>
<dbReference type="GO" id="GO:0018812">
    <property type="term" value="F:3-hydroxyacyl-CoA dehydratase activity"/>
    <property type="evidence" value="ECO:0007669"/>
    <property type="project" value="UniProtKB-EC"/>
</dbReference>
<proteinExistence type="inferred from homology"/>
<dbReference type="EMBL" id="VSSQ01027952">
    <property type="protein sequence ID" value="MPM77458.1"/>
    <property type="molecule type" value="Genomic_DNA"/>
</dbReference>
<dbReference type="PANTHER" id="PTHR11941:SF169">
    <property type="entry name" value="(7AS)-7A-METHYL-1,5-DIOXO-2,3,5,6,7,7A-HEXAHYDRO-1H-INDENE-CARBOXYL-COA HYDROLASE"/>
    <property type="match status" value="1"/>
</dbReference>
<dbReference type="GO" id="GO:0006635">
    <property type="term" value="P:fatty acid beta-oxidation"/>
    <property type="evidence" value="ECO:0007669"/>
    <property type="project" value="TreeGrafter"/>
</dbReference>
<dbReference type="InterPro" id="IPR018376">
    <property type="entry name" value="Enoyl-CoA_hyd/isom_CS"/>
</dbReference>
<keyword evidence="2" id="KW-0443">Lipid metabolism</keyword>
<dbReference type="EC" id="4.2.1.150" evidence="4"/>
<dbReference type="Gene3D" id="3.90.226.10">
    <property type="entry name" value="2-enoyl-CoA Hydratase, Chain A, domain 1"/>
    <property type="match status" value="1"/>
</dbReference>
<dbReference type="FunFam" id="3.90.226.10:FF:000009">
    <property type="entry name" value="Carnitinyl-CoA dehydratase"/>
    <property type="match status" value="1"/>
</dbReference>
<evidence type="ECO:0000256" key="1">
    <source>
        <dbReference type="ARBA" id="ARBA00005254"/>
    </source>
</evidence>
<evidence type="ECO:0000313" key="4">
    <source>
        <dbReference type="EMBL" id="MPM77458.1"/>
    </source>
</evidence>
<dbReference type="Gene3D" id="1.10.12.10">
    <property type="entry name" value="Lyase 2-enoyl-coa Hydratase, Chain A, domain 2"/>
    <property type="match status" value="1"/>
</dbReference>